<keyword evidence="1" id="KW-0689">Ribosomal protein</keyword>
<name>A0ABU3Z8B2_9FIRM</name>
<dbReference type="GO" id="GO:0008168">
    <property type="term" value="F:methyltransferase activity"/>
    <property type="evidence" value="ECO:0007669"/>
    <property type="project" value="UniProtKB-KW"/>
</dbReference>
<comment type="caution">
    <text evidence="1">The sequence shown here is derived from an EMBL/GenBank/DDBJ whole genome shotgun (WGS) entry which is preliminary data.</text>
</comment>
<dbReference type="GO" id="GO:0005840">
    <property type="term" value="C:ribosome"/>
    <property type="evidence" value="ECO:0007669"/>
    <property type="project" value="UniProtKB-KW"/>
</dbReference>
<keyword evidence="1" id="KW-0808">Transferase</keyword>
<dbReference type="Pfam" id="PF06325">
    <property type="entry name" value="PrmA"/>
    <property type="match status" value="1"/>
</dbReference>
<keyword evidence="1" id="KW-0489">Methyltransferase</keyword>
<dbReference type="PANTHER" id="PTHR47739:SF1">
    <property type="entry name" value="TRNA1(VAL) (ADENINE(37)-N6)-METHYLTRANSFERASE"/>
    <property type="match status" value="1"/>
</dbReference>
<dbReference type="Gene3D" id="3.40.50.150">
    <property type="entry name" value="Vaccinia Virus protein VP39"/>
    <property type="match status" value="1"/>
</dbReference>
<dbReference type="RefSeq" id="WP_317329818.1">
    <property type="nucleotide sequence ID" value="NZ_JAWJZA010000004.1"/>
</dbReference>
<dbReference type="EMBL" id="JAWJZB010000005">
    <property type="protein sequence ID" value="MDV5088154.1"/>
    <property type="molecule type" value="Genomic_DNA"/>
</dbReference>
<dbReference type="Proteomes" id="UP001272515">
    <property type="component" value="Unassembled WGS sequence"/>
</dbReference>
<dbReference type="SUPFAM" id="SSF53335">
    <property type="entry name" value="S-adenosyl-L-methionine-dependent methyltransferases"/>
    <property type="match status" value="1"/>
</dbReference>
<organism evidence="1 2">
    <name type="scientific">Veillonella absiana</name>
    <dbReference type="NCBI Taxonomy" id="3079305"/>
    <lineage>
        <taxon>Bacteria</taxon>
        <taxon>Bacillati</taxon>
        <taxon>Bacillota</taxon>
        <taxon>Negativicutes</taxon>
        <taxon>Veillonellales</taxon>
        <taxon>Veillonellaceae</taxon>
        <taxon>Veillonella</taxon>
    </lineage>
</organism>
<dbReference type="PROSITE" id="PS00092">
    <property type="entry name" value="N6_MTASE"/>
    <property type="match status" value="1"/>
</dbReference>
<protein>
    <submittedName>
        <fullName evidence="1">50S ribosomal protein L11 methyltransferase</fullName>
    </submittedName>
</protein>
<dbReference type="InterPro" id="IPR029063">
    <property type="entry name" value="SAM-dependent_MTases_sf"/>
</dbReference>
<proteinExistence type="predicted"/>
<dbReference type="InterPro" id="IPR002052">
    <property type="entry name" value="DNA_methylase_N6_adenine_CS"/>
</dbReference>
<dbReference type="PANTHER" id="PTHR47739">
    <property type="entry name" value="TRNA1(VAL) (ADENINE(37)-N6)-METHYLTRANSFERASE"/>
    <property type="match status" value="1"/>
</dbReference>
<sequence>MSEYNLERLDDLIIDNMKIYQRTDQFRFSIDAILLAHFPKYKGKGRYVELGTGTGVIPLVATSLGAGHVTGIEINPVTAELAERSVRYNHKEQQVEIICCDYRTMTLQALKSGGQSLDESCSIDTNSQAEKRNVPDNLPFDGVLINPPYYGTNTGHVSVSSDVAKALHEGTTMLGEALESAKKLVKFRGYCWMIYTAERLAYALDQLKLQQFEVKRMRFVHSFHHSEAKLVLIEAMQGGKPGMTVEAPLVIYKEQNVYSEEVASWYGR</sequence>
<dbReference type="GO" id="GO:0032259">
    <property type="term" value="P:methylation"/>
    <property type="evidence" value="ECO:0007669"/>
    <property type="project" value="UniProtKB-KW"/>
</dbReference>
<gene>
    <name evidence="1" type="ORF">RVY80_04745</name>
</gene>
<evidence type="ECO:0000313" key="2">
    <source>
        <dbReference type="Proteomes" id="UP001272515"/>
    </source>
</evidence>
<dbReference type="InterPro" id="IPR050210">
    <property type="entry name" value="tRNA_Adenine-N(6)_MTase"/>
</dbReference>
<dbReference type="CDD" id="cd02440">
    <property type="entry name" value="AdoMet_MTases"/>
    <property type="match status" value="1"/>
</dbReference>
<accession>A0ABU3Z8B2</accession>
<reference evidence="1 2" key="1">
    <citation type="submission" date="2023-10" db="EMBL/GenBank/DDBJ databases">
        <title>Veillonella sp. nov., isolated from a pig farm feces dump.</title>
        <authorList>
            <person name="Chang Y.-H."/>
        </authorList>
    </citation>
    <scope>NUCLEOTIDE SEQUENCE [LARGE SCALE GENOMIC DNA]</scope>
    <source>
        <strain evidence="1 2">YH-vei2233</strain>
    </source>
</reference>
<keyword evidence="1" id="KW-0687">Ribonucleoprotein</keyword>
<evidence type="ECO:0000313" key="1">
    <source>
        <dbReference type="EMBL" id="MDV5088154.1"/>
    </source>
</evidence>
<keyword evidence="2" id="KW-1185">Reference proteome</keyword>